<dbReference type="eggNOG" id="ENOG502SGF5">
    <property type="taxonomic scope" value="Eukaryota"/>
</dbReference>
<dbReference type="VEuPathDB" id="FungiDB:MAPG_10300"/>
<reference evidence="9" key="3">
    <citation type="submission" date="2011-03" db="EMBL/GenBank/DDBJ databases">
        <title>Annotation of Magnaporthe poae ATCC 64411.</title>
        <authorList>
            <person name="Ma L.-J."/>
            <person name="Dead R."/>
            <person name="Young S.K."/>
            <person name="Zeng Q."/>
            <person name="Gargeya S."/>
            <person name="Fitzgerald M."/>
            <person name="Haas B."/>
            <person name="Abouelleil A."/>
            <person name="Alvarado L."/>
            <person name="Arachchi H.M."/>
            <person name="Berlin A."/>
            <person name="Brown A."/>
            <person name="Chapman S.B."/>
            <person name="Chen Z."/>
            <person name="Dunbar C."/>
            <person name="Freedman E."/>
            <person name="Gearin G."/>
            <person name="Gellesch M."/>
            <person name="Goldberg J."/>
            <person name="Griggs A."/>
            <person name="Gujja S."/>
            <person name="Heiman D."/>
            <person name="Howarth C."/>
            <person name="Larson L."/>
            <person name="Lui A."/>
            <person name="MacDonald P.J.P."/>
            <person name="Mehta T."/>
            <person name="Montmayeur A."/>
            <person name="Murphy C."/>
            <person name="Neiman D."/>
            <person name="Pearson M."/>
            <person name="Priest M."/>
            <person name="Roberts A."/>
            <person name="Saif S."/>
            <person name="Shea T."/>
            <person name="Shenoy N."/>
            <person name="Sisk P."/>
            <person name="Stolte C."/>
            <person name="Sykes S."/>
            <person name="Yandava C."/>
            <person name="Wortman J."/>
            <person name="Nusbaum C."/>
            <person name="Birren B."/>
        </authorList>
    </citation>
    <scope>NUCLEOTIDE SEQUENCE</scope>
    <source>
        <strain evidence="9">ATCC 64411</strain>
    </source>
</reference>
<evidence type="ECO:0000313" key="11">
    <source>
        <dbReference type="Proteomes" id="UP000011715"/>
    </source>
</evidence>
<reference evidence="9" key="2">
    <citation type="submission" date="2010-05" db="EMBL/GenBank/DDBJ databases">
        <title>The Genome Sequence of Magnaporthe poae strain ATCC 64411.</title>
        <authorList>
            <consortium name="The Broad Institute Genome Sequencing Platform"/>
            <consortium name="Broad Institute Genome Sequencing Center for Infectious Disease"/>
            <person name="Ma L.-J."/>
            <person name="Dead R."/>
            <person name="Young S."/>
            <person name="Zeng Q."/>
            <person name="Koehrsen M."/>
            <person name="Alvarado L."/>
            <person name="Berlin A."/>
            <person name="Chapman S.B."/>
            <person name="Chen Z."/>
            <person name="Freedman E."/>
            <person name="Gellesch M."/>
            <person name="Goldberg J."/>
            <person name="Griggs A."/>
            <person name="Gujja S."/>
            <person name="Heilman E.R."/>
            <person name="Heiman D."/>
            <person name="Hepburn T."/>
            <person name="Howarth C."/>
            <person name="Jen D."/>
            <person name="Larson L."/>
            <person name="Mehta T."/>
            <person name="Neiman D."/>
            <person name="Pearson M."/>
            <person name="Roberts A."/>
            <person name="Saif S."/>
            <person name="Shea T."/>
            <person name="Shenoy N."/>
            <person name="Sisk P."/>
            <person name="Stolte C."/>
            <person name="Sykes S."/>
            <person name="Walk T."/>
            <person name="White J."/>
            <person name="Yandava C."/>
            <person name="Haas B."/>
            <person name="Nusbaum C."/>
            <person name="Birren B."/>
        </authorList>
    </citation>
    <scope>NUCLEOTIDE SEQUENCE</scope>
    <source>
        <strain evidence="9">ATCC 64411</strain>
    </source>
</reference>
<evidence type="ECO:0000256" key="3">
    <source>
        <dbReference type="ARBA" id="ARBA00022723"/>
    </source>
</evidence>
<dbReference type="PANTHER" id="PTHR37016">
    <property type="match status" value="1"/>
</dbReference>
<dbReference type="OrthoDB" id="412874at2759"/>
<sequence>MHFLALASLISLASGVAVDLAQRPSPLSVAIEVVGNSEIKATVTNSGDSDLKLLKTGSILDSQAVEKTEIMGSGSSKIPFDGLRLTIATHNLPADAFVTLKSGASLSTNFDVAAVHDLSAGGSFSITSAGFFSYASSPESLDIAGALPFTSNTVTASVDGAAAAIVRRNFHENLAKRTAVQSDCTGTRRTATTNARAALIRRGMERPRGALTGRCR</sequence>
<accession>A0A0C4EC86</accession>
<keyword evidence="7" id="KW-0865">Zymogen</keyword>
<dbReference type="EMBL" id="GL876975">
    <property type="protein sequence ID" value="KLU90446.1"/>
    <property type="molecule type" value="Genomic_DNA"/>
</dbReference>
<keyword evidence="3" id="KW-0479">Metal-binding</keyword>
<name>A0A0C4EC86_MAGP6</name>
<evidence type="ECO:0000256" key="2">
    <source>
        <dbReference type="ARBA" id="ARBA00022670"/>
    </source>
</evidence>
<reference evidence="10" key="5">
    <citation type="submission" date="2015-06" db="UniProtKB">
        <authorList>
            <consortium name="EnsemblFungi"/>
        </authorList>
    </citation>
    <scope>IDENTIFICATION</scope>
    <source>
        <strain evidence="10">ATCC 64411</strain>
    </source>
</reference>
<comment type="cofactor">
    <cofactor evidence="1">
        <name>Zn(2+)</name>
        <dbReference type="ChEBI" id="CHEBI:29105"/>
    </cofactor>
</comment>
<keyword evidence="6" id="KW-0482">Metalloprotease</keyword>
<dbReference type="PANTHER" id="PTHR37016:SF2">
    <property type="entry name" value="NEUTRAL PROTEASE 2 HOMOLOG SNOG_02177"/>
    <property type="match status" value="1"/>
</dbReference>
<evidence type="ECO:0000256" key="4">
    <source>
        <dbReference type="ARBA" id="ARBA00022801"/>
    </source>
</evidence>
<proteinExistence type="predicted"/>
<keyword evidence="4" id="KW-0378">Hydrolase</keyword>
<evidence type="ECO:0000256" key="8">
    <source>
        <dbReference type="SAM" id="SignalP"/>
    </source>
</evidence>
<evidence type="ECO:0000256" key="5">
    <source>
        <dbReference type="ARBA" id="ARBA00022833"/>
    </source>
</evidence>
<keyword evidence="2" id="KW-0645">Protease</keyword>
<reference evidence="11" key="1">
    <citation type="submission" date="2010-05" db="EMBL/GenBank/DDBJ databases">
        <title>The genome sequence of Magnaporthe poae strain ATCC 64411.</title>
        <authorList>
            <person name="Ma L.-J."/>
            <person name="Dead R."/>
            <person name="Young S."/>
            <person name="Zeng Q."/>
            <person name="Koehrsen M."/>
            <person name="Alvarado L."/>
            <person name="Berlin A."/>
            <person name="Chapman S.B."/>
            <person name="Chen Z."/>
            <person name="Freedman E."/>
            <person name="Gellesch M."/>
            <person name="Goldberg J."/>
            <person name="Griggs A."/>
            <person name="Gujja S."/>
            <person name="Heilman E.R."/>
            <person name="Heiman D."/>
            <person name="Hepburn T."/>
            <person name="Howarth C."/>
            <person name="Jen D."/>
            <person name="Larson L."/>
            <person name="Mehta T."/>
            <person name="Neiman D."/>
            <person name="Pearson M."/>
            <person name="Roberts A."/>
            <person name="Saif S."/>
            <person name="Shea T."/>
            <person name="Shenoy N."/>
            <person name="Sisk P."/>
            <person name="Stolte C."/>
            <person name="Sykes S."/>
            <person name="Walk T."/>
            <person name="White J."/>
            <person name="Yandava C."/>
            <person name="Haas B."/>
            <person name="Nusbaum C."/>
            <person name="Birren B."/>
        </authorList>
    </citation>
    <scope>NUCLEOTIDE SEQUENCE [LARGE SCALE GENOMIC DNA]</scope>
    <source>
        <strain evidence="11">ATCC 64411 / 73-15</strain>
    </source>
</reference>
<dbReference type="OMA" id="NFHENLA"/>
<dbReference type="Gene3D" id="2.60.40.2970">
    <property type="match status" value="1"/>
</dbReference>
<feature type="signal peptide" evidence="8">
    <location>
        <begin position="1"/>
        <end position="15"/>
    </location>
</feature>
<keyword evidence="5" id="KW-0862">Zinc</keyword>
<dbReference type="InterPro" id="IPR050414">
    <property type="entry name" value="Fungal_M35_metalloproteases"/>
</dbReference>
<evidence type="ECO:0000256" key="1">
    <source>
        <dbReference type="ARBA" id="ARBA00001947"/>
    </source>
</evidence>
<dbReference type="Pfam" id="PF02102">
    <property type="entry name" value="Peptidase_M35"/>
    <property type="match status" value="1"/>
</dbReference>
<organism evidence="10 11">
    <name type="scientific">Magnaporthiopsis poae (strain ATCC 64411 / 73-15)</name>
    <name type="common">Kentucky bluegrass fungus</name>
    <name type="synonym">Magnaporthe poae</name>
    <dbReference type="NCBI Taxonomy" id="644358"/>
    <lineage>
        <taxon>Eukaryota</taxon>
        <taxon>Fungi</taxon>
        <taxon>Dikarya</taxon>
        <taxon>Ascomycota</taxon>
        <taxon>Pezizomycotina</taxon>
        <taxon>Sordariomycetes</taxon>
        <taxon>Sordariomycetidae</taxon>
        <taxon>Magnaporthales</taxon>
        <taxon>Magnaporthaceae</taxon>
        <taxon>Magnaporthiopsis</taxon>
    </lineage>
</organism>
<dbReference type="AlphaFoldDB" id="A0A0C4EC86"/>
<dbReference type="EMBL" id="ADBL01002303">
    <property type="status" value="NOT_ANNOTATED_CDS"/>
    <property type="molecule type" value="Genomic_DNA"/>
</dbReference>
<dbReference type="GO" id="GO:0046872">
    <property type="term" value="F:metal ion binding"/>
    <property type="evidence" value="ECO:0007669"/>
    <property type="project" value="UniProtKB-KW"/>
</dbReference>
<dbReference type="InterPro" id="IPR001384">
    <property type="entry name" value="Peptidase_M35"/>
</dbReference>
<dbReference type="EnsemblFungi" id="MAPG_10300T0">
    <property type="protein sequence ID" value="MAPG_10300T0"/>
    <property type="gene ID" value="MAPG_10300"/>
</dbReference>
<evidence type="ECO:0000256" key="7">
    <source>
        <dbReference type="ARBA" id="ARBA00023145"/>
    </source>
</evidence>
<protein>
    <submittedName>
        <fullName evidence="9">Metallo-endopeptidase</fullName>
    </submittedName>
</protein>
<feature type="chain" id="PRO_5011847316" evidence="8">
    <location>
        <begin position="16"/>
        <end position="216"/>
    </location>
</feature>
<dbReference type="GO" id="GO:0006508">
    <property type="term" value="P:proteolysis"/>
    <property type="evidence" value="ECO:0007669"/>
    <property type="project" value="UniProtKB-KW"/>
</dbReference>
<evidence type="ECO:0000256" key="6">
    <source>
        <dbReference type="ARBA" id="ARBA00023049"/>
    </source>
</evidence>
<dbReference type="Proteomes" id="UP000011715">
    <property type="component" value="Unassembled WGS sequence"/>
</dbReference>
<reference evidence="10" key="4">
    <citation type="journal article" date="2015" name="G3 (Bethesda)">
        <title>Genome sequences of three phytopathogenic species of the Magnaporthaceae family of fungi.</title>
        <authorList>
            <person name="Okagaki L.H."/>
            <person name="Nunes C.C."/>
            <person name="Sailsbery J."/>
            <person name="Clay B."/>
            <person name="Brown D."/>
            <person name="John T."/>
            <person name="Oh Y."/>
            <person name="Young N."/>
            <person name="Fitzgerald M."/>
            <person name="Haas B.J."/>
            <person name="Zeng Q."/>
            <person name="Young S."/>
            <person name="Adiconis X."/>
            <person name="Fan L."/>
            <person name="Levin J.Z."/>
            <person name="Mitchell T.K."/>
            <person name="Okubara P.A."/>
            <person name="Farman M.L."/>
            <person name="Kohn L.M."/>
            <person name="Birren B."/>
            <person name="Ma L.-J."/>
            <person name="Dean R.A."/>
        </authorList>
    </citation>
    <scope>NUCLEOTIDE SEQUENCE</scope>
    <source>
        <strain evidence="10">ATCC 64411 / 73-15</strain>
    </source>
</reference>
<evidence type="ECO:0000313" key="9">
    <source>
        <dbReference type="EMBL" id="KLU90446.1"/>
    </source>
</evidence>
<evidence type="ECO:0000313" key="10">
    <source>
        <dbReference type="EnsemblFungi" id="MAPG_10300T0"/>
    </source>
</evidence>
<keyword evidence="11" id="KW-1185">Reference proteome</keyword>
<dbReference type="GO" id="GO:0004222">
    <property type="term" value="F:metalloendopeptidase activity"/>
    <property type="evidence" value="ECO:0007669"/>
    <property type="project" value="InterPro"/>
</dbReference>
<dbReference type="EMBL" id="ADBL01002302">
    <property type="status" value="NOT_ANNOTATED_CDS"/>
    <property type="molecule type" value="Genomic_DNA"/>
</dbReference>
<gene>
    <name evidence="9" type="ORF">MAPG_10300</name>
</gene>
<keyword evidence="8" id="KW-0732">Signal</keyword>
<dbReference type="STRING" id="644358.A0A0C4EC86"/>